<organism evidence="1 2">
    <name type="scientific">Taklimakanibacter albus</name>
    <dbReference type="NCBI Taxonomy" id="2800327"/>
    <lineage>
        <taxon>Bacteria</taxon>
        <taxon>Pseudomonadati</taxon>
        <taxon>Pseudomonadota</taxon>
        <taxon>Alphaproteobacteria</taxon>
        <taxon>Hyphomicrobiales</taxon>
        <taxon>Aestuariivirgaceae</taxon>
        <taxon>Taklimakanibacter</taxon>
    </lineage>
</organism>
<comment type="caution">
    <text evidence="1">The sequence shown here is derived from an EMBL/GenBank/DDBJ whole genome shotgun (WGS) entry which is preliminary data.</text>
</comment>
<proteinExistence type="predicted"/>
<name>A0ACC5R9S0_9HYPH</name>
<evidence type="ECO:0000313" key="2">
    <source>
        <dbReference type="Proteomes" id="UP000616151"/>
    </source>
</evidence>
<keyword evidence="1" id="KW-0489">Methyltransferase</keyword>
<accession>A0ACC5R9S0</accession>
<gene>
    <name evidence="1" type="ORF">JHL16_22525</name>
</gene>
<dbReference type="EMBL" id="JAENHL010000007">
    <property type="protein sequence ID" value="MBK1869153.1"/>
    <property type="molecule type" value="Genomic_DNA"/>
</dbReference>
<protein>
    <submittedName>
        <fullName evidence="1">Class I SAM-dependent methyltransferase</fullName>
    </submittedName>
</protein>
<evidence type="ECO:0000313" key="1">
    <source>
        <dbReference type="EMBL" id="MBK1869153.1"/>
    </source>
</evidence>
<keyword evidence="1" id="KW-0808">Transferase</keyword>
<sequence length="270" mass="29293">MTTDALKIYPIKGGEVGRARLAVLARALAQTTERHLDRAGSLSGLTVVDVGCGGGDVTFALARRAGAKGQIIGIDLDEEKLGWARAEARAQGLDHVRFESTNVTQPWPVTGVDLVYARFILTHLREPQAMLAQALAALKPGGRILIEDIDFPGHFTSPECPAVDRYVELYIKLSRRRGGDPLIGRRLGLLLETAGYAGVETALIQPFARQGGAKDILILTFEAIAEGLVAEKLADADEIAEITRELKDFAARPDTIISMPRIFQAWARKD</sequence>
<reference evidence="1" key="1">
    <citation type="submission" date="2021-01" db="EMBL/GenBank/DDBJ databases">
        <authorList>
            <person name="Sun Q."/>
        </authorList>
    </citation>
    <scope>NUCLEOTIDE SEQUENCE</scope>
    <source>
        <strain evidence="1">YIM B02566</strain>
    </source>
</reference>
<dbReference type="Proteomes" id="UP000616151">
    <property type="component" value="Unassembled WGS sequence"/>
</dbReference>
<keyword evidence="2" id="KW-1185">Reference proteome</keyword>